<reference evidence="1 2" key="1">
    <citation type="journal article" date="2020" name="Access Microbiol">
        <title>Isolation and genome sequencing of Staphylococcus schleiferi subspecies coagulans from Antarctic seals.</title>
        <authorList>
            <person name="Foster G."/>
            <person name="Robb A."/>
            <person name="Paterson G.K."/>
        </authorList>
    </citation>
    <scope>NUCLEOTIDE SEQUENCE [LARGE SCALE GENOMIC DNA]</scope>
    <source>
        <strain evidence="1 2">M615/02/4</strain>
    </source>
</reference>
<dbReference type="InterPro" id="IPR010022">
    <property type="entry name" value="XkdX"/>
</dbReference>
<gene>
    <name evidence="1" type="ORF">HR081_09045</name>
</gene>
<sequence length="46" mass="5528">MSYNSLKYLYDAGVYTNEKFKLFVRVKWITPEQYKEITGTDYKPQA</sequence>
<name>A0A9X0TP65_9STAP</name>
<dbReference type="AlphaFoldDB" id="A0A9X0TP65"/>
<evidence type="ECO:0000313" key="2">
    <source>
        <dbReference type="Proteomes" id="UP000524893"/>
    </source>
</evidence>
<protein>
    <submittedName>
        <fullName evidence="1">XkdX family protein</fullName>
    </submittedName>
</protein>
<dbReference type="NCBIfam" id="TIGR01669">
    <property type="entry name" value="phage_XkdX"/>
    <property type="match status" value="1"/>
</dbReference>
<dbReference type="EMBL" id="JABTCN010000029">
    <property type="protein sequence ID" value="MBA8777021.1"/>
    <property type="molecule type" value="Genomic_DNA"/>
</dbReference>
<dbReference type="RefSeq" id="WP_082165743.1">
    <property type="nucleotide sequence ID" value="NZ_JABTCN010000029.1"/>
</dbReference>
<evidence type="ECO:0000313" key="1">
    <source>
        <dbReference type="EMBL" id="MBA8777021.1"/>
    </source>
</evidence>
<accession>A0A9X0TP65</accession>
<dbReference type="Pfam" id="PF09693">
    <property type="entry name" value="Phage_XkdX"/>
    <property type="match status" value="1"/>
</dbReference>
<organism evidence="1 2">
    <name type="scientific">Staphylococcus coagulans</name>
    <dbReference type="NCBI Taxonomy" id="74706"/>
    <lineage>
        <taxon>Bacteria</taxon>
        <taxon>Bacillati</taxon>
        <taxon>Bacillota</taxon>
        <taxon>Bacilli</taxon>
        <taxon>Bacillales</taxon>
        <taxon>Staphylococcaceae</taxon>
        <taxon>Staphylococcus</taxon>
    </lineage>
</organism>
<proteinExistence type="predicted"/>
<dbReference type="Proteomes" id="UP000524893">
    <property type="component" value="Unassembled WGS sequence"/>
</dbReference>
<comment type="caution">
    <text evidence="1">The sequence shown here is derived from an EMBL/GenBank/DDBJ whole genome shotgun (WGS) entry which is preliminary data.</text>
</comment>